<accession>A0A553N3J3</accession>
<comment type="caution">
    <text evidence="2">The sequence shown here is derived from an EMBL/GenBank/DDBJ whole genome shotgun (WGS) entry which is preliminary data.</text>
</comment>
<keyword evidence="1" id="KW-0472">Membrane</keyword>
<feature type="transmembrane region" description="Helical" evidence="1">
    <location>
        <begin position="83"/>
        <end position="104"/>
    </location>
</feature>
<name>A0A553N3J3_9TELE</name>
<protein>
    <submittedName>
        <fullName evidence="2">Uncharacterized protein</fullName>
    </submittedName>
</protein>
<keyword evidence="1" id="KW-0812">Transmembrane</keyword>
<feature type="transmembrane region" description="Helical" evidence="1">
    <location>
        <begin position="44"/>
        <end position="62"/>
    </location>
</feature>
<proteinExistence type="predicted"/>
<keyword evidence="1" id="KW-1133">Transmembrane helix</keyword>
<sequence>MSRRLEVVIGPPGGDLSTAPVFVTETKPGDPPGVTGFLKINPAILGWLEILNGASIFGLVFWNYERLFLIPACFVVTSQALNLLNVFSSITVIFVFIIVFYVAFSFRVFLAQPITATEVAFVCINLLAAVFSLIVFATSCCWCRSRKRLMVIHMSAGDHPCTVVPVSPLLADAVDHQCSLDPVVPPISDAVDDPCSVFSPPAYSPAPSSEPPAKNVAQRSRDLLLHDGTKDDGFMNWSRIDNLYKSNTLPSDQSSLHEDFL</sequence>
<organism evidence="2 3">
    <name type="scientific">Danionella cerebrum</name>
    <dbReference type="NCBI Taxonomy" id="2873325"/>
    <lineage>
        <taxon>Eukaryota</taxon>
        <taxon>Metazoa</taxon>
        <taxon>Chordata</taxon>
        <taxon>Craniata</taxon>
        <taxon>Vertebrata</taxon>
        <taxon>Euteleostomi</taxon>
        <taxon>Actinopterygii</taxon>
        <taxon>Neopterygii</taxon>
        <taxon>Teleostei</taxon>
        <taxon>Ostariophysi</taxon>
        <taxon>Cypriniformes</taxon>
        <taxon>Danionidae</taxon>
        <taxon>Danioninae</taxon>
        <taxon>Danionella</taxon>
    </lineage>
</organism>
<reference evidence="2 3" key="1">
    <citation type="journal article" date="2019" name="Sci. Data">
        <title>Hybrid genome assembly and annotation of Danionella translucida.</title>
        <authorList>
            <person name="Kadobianskyi M."/>
            <person name="Schulze L."/>
            <person name="Schuelke M."/>
            <person name="Judkewitz B."/>
        </authorList>
    </citation>
    <scope>NUCLEOTIDE SEQUENCE [LARGE SCALE GENOMIC DNA]</scope>
    <source>
        <strain evidence="2 3">Bolton</strain>
    </source>
</reference>
<dbReference type="OrthoDB" id="8877542at2759"/>
<dbReference type="AlphaFoldDB" id="A0A553N3J3"/>
<keyword evidence="3" id="KW-1185">Reference proteome</keyword>
<gene>
    <name evidence="2" type="ORF">DNTS_020256</name>
</gene>
<evidence type="ECO:0000256" key="1">
    <source>
        <dbReference type="SAM" id="Phobius"/>
    </source>
</evidence>
<dbReference type="Proteomes" id="UP000316079">
    <property type="component" value="Unassembled WGS sequence"/>
</dbReference>
<dbReference type="EMBL" id="SRMA01027088">
    <property type="protein sequence ID" value="TRY59998.1"/>
    <property type="molecule type" value="Genomic_DNA"/>
</dbReference>
<evidence type="ECO:0000313" key="2">
    <source>
        <dbReference type="EMBL" id="TRY59998.1"/>
    </source>
</evidence>
<evidence type="ECO:0000313" key="3">
    <source>
        <dbReference type="Proteomes" id="UP000316079"/>
    </source>
</evidence>
<feature type="transmembrane region" description="Helical" evidence="1">
    <location>
        <begin position="119"/>
        <end position="143"/>
    </location>
</feature>